<keyword evidence="17" id="KW-1185">Reference proteome</keyword>
<dbReference type="GO" id="GO:0015215">
    <property type="term" value="F:nucleotide transmembrane transporter activity"/>
    <property type="evidence" value="ECO:0007669"/>
    <property type="project" value="UniProtKB-ARBA"/>
</dbReference>
<dbReference type="SUPFAM" id="SSF103506">
    <property type="entry name" value="Mitochondrial carrier"/>
    <property type="match status" value="2"/>
</dbReference>
<evidence type="ECO:0000256" key="1">
    <source>
        <dbReference type="ARBA" id="ARBA00002238"/>
    </source>
</evidence>
<accession>A5DYR1</accession>
<feature type="repeat" description="Solcar" evidence="12">
    <location>
        <begin position="335"/>
        <end position="425"/>
    </location>
</feature>
<dbReference type="GO" id="GO:0005743">
    <property type="term" value="C:mitochondrial inner membrane"/>
    <property type="evidence" value="ECO:0007669"/>
    <property type="project" value="UniProtKB-SubCell"/>
</dbReference>
<dbReference type="InParanoid" id="A5DYR1"/>
<evidence type="ECO:0000256" key="7">
    <source>
        <dbReference type="ARBA" id="ARBA00022737"/>
    </source>
</evidence>
<evidence type="ECO:0000256" key="6">
    <source>
        <dbReference type="ARBA" id="ARBA00022692"/>
    </source>
</evidence>
<dbReference type="OrthoDB" id="10266426at2759"/>
<evidence type="ECO:0000313" key="17">
    <source>
        <dbReference type="Proteomes" id="UP000001996"/>
    </source>
</evidence>
<feature type="repeat" description="Solcar" evidence="12">
    <location>
        <begin position="68"/>
        <end position="167"/>
    </location>
</feature>
<evidence type="ECO:0000256" key="8">
    <source>
        <dbReference type="ARBA" id="ARBA00022792"/>
    </source>
</evidence>
<keyword evidence="6 12" id="KW-0812">Transmembrane</keyword>
<dbReference type="FunCoup" id="A5DYR1">
    <property type="interactions" value="446"/>
</dbReference>
<dbReference type="InterPro" id="IPR044712">
    <property type="entry name" value="SLC25A32-like"/>
</dbReference>
<evidence type="ECO:0000256" key="4">
    <source>
        <dbReference type="ARBA" id="ARBA00021935"/>
    </source>
</evidence>
<feature type="repeat" description="Solcar" evidence="12">
    <location>
        <begin position="180"/>
        <end position="272"/>
    </location>
</feature>
<dbReference type="InterPro" id="IPR002067">
    <property type="entry name" value="MCP"/>
</dbReference>
<dbReference type="InterPro" id="IPR023395">
    <property type="entry name" value="MCP_dom_sf"/>
</dbReference>
<keyword evidence="9 15" id="KW-1133">Transmembrane helix</keyword>
<proteinExistence type="inferred from homology"/>
<evidence type="ECO:0000256" key="11">
    <source>
        <dbReference type="ARBA" id="ARBA00023136"/>
    </source>
</evidence>
<dbReference type="eggNOG" id="KOG0764">
    <property type="taxonomic scope" value="Eukaryota"/>
</dbReference>
<evidence type="ECO:0000256" key="5">
    <source>
        <dbReference type="ARBA" id="ARBA00022448"/>
    </source>
</evidence>
<dbReference type="AlphaFoldDB" id="A5DYR1"/>
<organism evidence="16 17">
    <name type="scientific">Lodderomyces elongisporus (strain ATCC 11503 / CBS 2605 / JCM 1781 / NBRC 1676 / NRRL YB-4239)</name>
    <name type="common">Yeast</name>
    <name type="synonym">Saccharomyces elongisporus</name>
    <dbReference type="NCBI Taxonomy" id="379508"/>
    <lineage>
        <taxon>Eukaryota</taxon>
        <taxon>Fungi</taxon>
        <taxon>Dikarya</taxon>
        <taxon>Ascomycota</taxon>
        <taxon>Saccharomycotina</taxon>
        <taxon>Pichiomycetes</taxon>
        <taxon>Debaryomycetaceae</taxon>
        <taxon>Candida/Lodderomyces clade</taxon>
        <taxon>Lodderomyces</taxon>
    </lineage>
</organism>
<evidence type="ECO:0000256" key="15">
    <source>
        <dbReference type="SAM" id="Phobius"/>
    </source>
</evidence>
<name>A5DYR1_LODEL</name>
<keyword evidence="11 12" id="KW-0472">Membrane</keyword>
<keyword evidence="7" id="KW-0677">Repeat</keyword>
<dbReference type="VEuPathDB" id="FungiDB:LELG_02498"/>
<comment type="function">
    <text evidence="1">Mitochondrial transporter that mediates uptake of thiamine pyrophosphate (ThPP) into mitochondria.</text>
</comment>
<comment type="similarity">
    <text evidence="3 13">Belongs to the mitochondrial carrier (TC 2.A.29) family.</text>
</comment>
<dbReference type="InterPro" id="IPR018108">
    <property type="entry name" value="MCP_transmembrane"/>
</dbReference>
<feature type="transmembrane region" description="Helical" evidence="15">
    <location>
        <begin position="138"/>
        <end position="160"/>
    </location>
</feature>
<evidence type="ECO:0000256" key="10">
    <source>
        <dbReference type="ARBA" id="ARBA00023128"/>
    </source>
</evidence>
<evidence type="ECO:0000313" key="16">
    <source>
        <dbReference type="EMBL" id="EDK44319.1"/>
    </source>
</evidence>
<dbReference type="Gene3D" id="1.50.40.10">
    <property type="entry name" value="Mitochondrial carrier domain"/>
    <property type="match status" value="2"/>
</dbReference>
<comment type="subcellular location">
    <subcellularLocation>
        <location evidence="2">Mitochondrion inner membrane</location>
        <topology evidence="2">Multi-pass membrane protein</topology>
    </subcellularLocation>
</comment>
<keyword evidence="10" id="KW-0496">Mitochondrion</keyword>
<reference evidence="16 17" key="1">
    <citation type="journal article" date="2009" name="Nature">
        <title>Evolution of pathogenicity and sexual reproduction in eight Candida genomes.</title>
        <authorList>
            <person name="Butler G."/>
            <person name="Rasmussen M.D."/>
            <person name="Lin M.F."/>
            <person name="Santos M.A."/>
            <person name="Sakthikumar S."/>
            <person name="Munro C.A."/>
            <person name="Rheinbay E."/>
            <person name="Grabherr M."/>
            <person name="Forche A."/>
            <person name="Reedy J.L."/>
            <person name="Agrafioti I."/>
            <person name="Arnaud M.B."/>
            <person name="Bates S."/>
            <person name="Brown A.J."/>
            <person name="Brunke S."/>
            <person name="Costanzo M.C."/>
            <person name="Fitzpatrick D.A."/>
            <person name="de Groot P.W."/>
            <person name="Harris D."/>
            <person name="Hoyer L.L."/>
            <person name="Hube B."/>
            <person name="Klis F.M."/>
            <person name="Kodira C."/>
            <person name="Lennard N."/>
            <person name="Logue M.E."/>
            <person name="Martin R."/>
            <person name="Neiman A.M."/>
            <person name="Nikolaou E."/>
            <person name="Quail M.A."/>
            <person name="Quinn J."/>
            <person name="Santos M.C."/>
            <person name="Schmitzberger F.F."/>
            <person name="Sherlock G."/>
            <person name="Shah P."/>
            <person name="Silverstein K.A."/>
            <person name="Skrzypek M.S."/>
            <person name="Soll D."/>
            <person name="Staggs R."/>
            <person name="Stansfield I."/>
            <person name="Stumpf M.P."/>
            <person name="Sudbery P.E."/>
            <person name="Srikantha T."/>
            <person name="Zeng Q."/>
            <person name="Berman J."/>
            <person name="Berriman M."/>
            <person name="Heitman J."/>
            <person name="Gow N.A."/>
            <person name="Lorenz M.C."/>
            <person name="Birren B.W."/>
            <person name="Kellis M."/>
            <person name="Cuomo C.A."/>
        </authorList>
    </citation>
    <scope>NUCLEOTIDE SEQUENCE [LARGE SCALE GENOMIC DNA]</scope>
    <source>
        <strain evidence="17">ATCC 11503 / BCRC 21390 / CBS 2605 / JCM 1781 / NBRC 1676 / NRRL YB-4239</strain>
    </source>
</reference>
<dbReference type="OMA" id="AFYNGMG"/>
<feature type="transmembrane region" description="Helical" evidence="15">
    <location>
        <begin position="183"/>
        <end position="206"/>
    </location>
</feature>
<evidence type="ECO:0000256" key="9">
    <source>
        <dbReference type="ARBA" id="ARBA00022989"/>
    </source>
</evidence>
<keyword evidence="5 13" id="KW-0813">Transport</keyword>
<dbReference type="Pfam" id="PF00153">
    <property type="entry name" value="Mito_carr"/>
    <property type="match status" value="4"/>
</dbReference>
<evidence type="ECO:0000256" key="12">
    <source>
        <dbReference type="PROSITE-ProRule" id="PRU00282"/>
    </source>
</evidence>
<gene>
    <name evidence="16" type="ORF">LELG_02498</name>
</gene>
<evidence type="ECO:0000256" key="13">
    <source>
        <dbReference type="RuleBase" id="RU000488"/>
    </source>
</evidence>
<evidence type="ECO:0000256" key="3">
    <source>
        <dbReference type="ARBA" id="ARBA00006375"/>
    </source>
</evidence>
<feature type="region of interest" description="Disordered" evidence="14">
    <location>
        <begin position="1"/>
        <end position="24"/>
    </location>
</feature>
<keyword evidence="8" id="KW-0999">Mitochondrion inner membrane</keyword>
<dbReference type="GeneID" id="5232969"/>
<feature type="compositionally biased region" description="Low complexity" evidence="14">
    <location>
        <begin position="335"/>
        <end position="349"/>
    </location>
</feature>
<protein>
    <recommendedName>
        <fullName evidence="4">Mitochondrial thiamine pyrophosphate carrier 1</fullName>
    </recommendedName>
</protein>
<evidence type="ECO:0000256" key="2">
    <source>
        <dbReference type="ARBA" id="ARBA00004448"/>
    </source>
</evidence>
<dbReference type="PROSITE" id="PS50920">
    <property type="entry name" value="SOLCAR"/>
    <property type="match status" value="3"/>
</dbReference>
<sequence length="438" mass="48523">MTKDPRLNQEAFQPPLAPLAPTTPDFSDVVQGEDLEFRRRADHYTIPITHKIETLGYISPPNILSRCSTSQLITLAGAASGFFAGVVVCPLDVIKTKIQARGGAEGSRTGRVKGEKGFKAMGFLETLKSTLRHEGVRGLYRGLVPITIGYLPTWTIYFTVYEKAKNFYPNFLSSHWGFHSSSLNHFCAAVTAGMASSIAVNPIWVVKTRLMVQTNKPSTSPNDVQYKGTIDAFRKMYREEGIRVFYSGLIPSLFGLLHVGIHFPVYERLKTLLHCNTIDQQHETPHLLWRLIAASSISKMFASTITYPHEILRTRLQIRHNAEKDGNGDGTKLLRSSSSSSSGGSSTTSSRRRTSNPKSLSKSLSTVKNTPTSQCSNKPALLKVISNIYHREGLRGFYAGYFTNLLRTVPASAVTLVSFEYFKTYLLDISGKSGKLTN</sequence>
<dbReference type="EMBL" id="CH981526">
    <property type="protein sequence ID" value="EDK44319.1"/>
    <property type="molecule type" value="Genomic_DNA"/>
</dbReference>
<dbReference type="PANTHER" id="PTHR45683">
    <property type="entry name" value="MITOCHONDRIAL NICOTINAMIDE ADENINE DINUCLEOTIDE TRANSPORTER 1-RELATED-RELATED"/>
    <property type="match status" value="1"/>
</dbReference>
<dbReference type="HOGENOM" id="CLU_015166_6_1_1"/>
<dbReference type="Proteomes" id="UP000001996">
    <property type="component" value="Unassembled WGS sequence"/>
</dbReference>
<evidence type="ECO:0000256" key="14">
    <source>
        <dbReference type="SAM" id="MobiDB-lite"/>
    </source>
</evidence>
<dbReference type="KEGG" id="lel:PVL30_003336"/>
<dbReference type="PRINTS" id="PR00926">
    <property type="entry name" value="MITOCARRIER"/>
</dbReference>
<feature type="region of interest" description="Disordered" evidence="14">
    <location>
        <begin position="322"/>
        <end position="374"/>
    </location>
</feature>
<feature type="transmembrane region" description="Helical" evidence="15">
    <location>
        <begin position="244"/>
        <end position="266"/>
    </location>
</feature>
<feature type="compositionally biased region" description="Polar residues" evidence="14">
    <location>
        <begin position="356"/>
        <end position="374"/>
    </location>
</feature>